<dbReference type="InterPro" id="IPR011992">
    <property type="entry name" value="EF-hand-dom_pair"/>
</dbReference>
<accession>A0A7S4TAC7</accession>
<name>A0A7S4TAC7_9DINO</name>
<sequence>MAQGHLAGRPAVCLLPAMGAGIARALSYVGSEEAWAKNNRGEKLRQLFGLYRSTDCWAVMRKFRQIDDGNGYVSYDELLQLLCLPEFHVLFIWDVYSQQNQLIDSQEILTMVCVFSSATLEEKGRFLISLFDSTQTGRCTGAELGQLCVMVLTVLAKCTGALVKPKDVVPRIREEFGTLVPEYEARAAEEGGDQAWHRARVVGQLELDRILPSVAPAYKALPLVGPPPEGVMAPPSESWAAAPVAGAQAAAEARRANASEKAKVLGKTVSRERLAGGLQVSQQSLRRDPSHLAWLRRLDQEAPSRPATGARKVDAQAGTGERESADRPSPTAPARSWMVLHGKDFASIAKDIASFRALFAKCVSHSLGLPSDCIEVANVASGSIVVEFVLRPSGRSGDPRSASALLSLLEQQLGNPHSALRKGAFGIYVDRAELTAGEPKRAAARGHRGTRSRDQAVQTDPLDLPTPRPARKRAKEEEAELMRQIREAVKELDIARHRAAKAEAAERAALQEVEQRGTLLAELRGL</sequence>
<dbReference type="SUPFAM" id="SSF47473">
    <property type="entry name" value="EF-hand"/>
    <property type="match status" value="1"/>
</dbReference>
<feature type="region of interest" description="Disordered" evidence="1">
    <location>
        <begin position="299"/>
        <end position="334"/>
    </location>
</feature>
<proteinExistence type="predicted"/>
<organism evidence="2">
    <name type="scientific">Alexandrium monilatum</name>
    <dbReference type="NCBI Taxonomy" id="311494"/>
    <lineage>
        <taxon>Eukaryota</taxon>
        <taxon>Sar</taxon>
        <taxon>Alveolata</taxon>
        <taxon>Dinophyceae</taxon>
        <taxon>Gonyaulacales</taxon>
        <taxon>Pyrocystaceae</taxon>
        <taxon>Alexandrium</taxon>
    </lineage>
</organism>
<feature type="region of interest" description="Disordered" evidence="1">
    <location>
        <begin position="438"/>
        <end position="475"/>
    </location>
</feature>
<dbReference type="Gene3D" id="1.10.238.10">
    <property type="entry name" value="EF-hand"/>
    <property type="match status" value="1"/>
</dbReference>
<protein>
    <submittedName>
        <fullName evidence="2">Uncharacterized protein</fullName>
    </submittedName>
</protein>
<reference evidence="2" key="1">
    <citation type="submission" date="2021-01" db="EMBL/GenBank/DDBJ databases">
        <authorList>
            <person name="Corre E."/>
            <person name="Pelletier E."/>
            <person name="Niang G."/>
            <person name="Scheremetjew M."/>
            <person name="Finn R."/>
            <person name="Kale V."/>
            <person name="Holt S."/>
            <person name="Cochrane G."/>
            <person name="Meng A."/>
            <person name="Brown T."/>
            <person name="Cohen L."/>
        </authorList>
    </citation>
    <scope>NUCLEOTIDE SEQUENCE</scope>
    <source>
        <strain evidence="2">CCMP3105</strain>
    </source>
</reference>
<gene>
    <name evidence="2" type="ORF">AMON00008_LOCUS64967</name>
</gene>
<dbReference type="EMBL" id="HBNR01090504">
    <property type="protein sequence ID" value="CAE4669429.1"/>
    <property type="molecule type" value="Transcribed_RNA"/>
</dbReference>
<evidence type="ECO:0000256" key="1">
    <source>
        <dbReference type="SAM" id="MobiDB-lite"/>
    </source>
</evidence>
<evidence type="ECO:0000313" key="2">
    <source>
        <dbReference type="EMBL" id="CAE4669429.1"/>
    </source>
</evidence>
<dbReference type="AlphaFoldDB" id="A0A7S4TAC7"/>